<evidence type="ECO:0000313" key="9">
    <source>
        <dbReference type="Ensembl" id="ENSJHYP00000002137.1"/>
    </source>
</evidence>
<dbReference type="InterPro" id="IPR008996">
    <property type="entry name" value="IL1/FGF"/>
</dbReference>
<dbReference type="PANTHER" id="PTHR10078:SF28">
    <property type="entry name" value="INTERLEUKIN-1 RECEPTOR ANTAGONIST PROTEIN"/>
    <property type="match status" value="1"/>
</dbReference>
<dbReference type="Proteomes" id="UP000694408">
    <property type="component" value="Unplaced"/>
</dbReference>
<dbReference type="Gene3D" id="2.80.10.50">
    <property type="match status" value="1"/>
</dbReference>
<dbReference type="Ensembl" id="ENSJHYT00000002656.1">
    <property type="protein sequence ID" value="ENSJHYP00000002137.1"/>
    <property type="gene ID" value="ENSJHYG00000001816.1"/>
</dbReference>
<feature type="compositionally biased region" description="Polar residues" evidence="8">
    <location>
        <begin position="126"/>
        <end position="136"/>
    </location>
</feature>
<dbReference type="PANTHER" id="PTHR10078">
    <property type="entry name" value="INTERLEUKIN-1 FAMILY MEMBER"/>
    <property type="match status" value="1"/>
</dbReference>
<keyword evidence="5" id="KW-0732">Signal</keyword>
<feature type="compositionally biased region" description="Low complexity" evidence="8">
    <location>
        <begin position="263"/>
        <end position="285"/>
    </location>
</feature>
<evidence type="ECO:0000256" key="7">
    <source>
        <dbReference type="ARBA" id="ARBA00034096"/>
    </source>
</evidence>
<dbReference type="InterPro" id="IPR000975">
    <property type="entry name" value="IL-1_fam"/>
</dbReference>
<proteinExistence type="inferred from homology"/>
<dbReference type="GO" id="GO:0005125">
    <property type="term" value="F:cytokine activity"/>
    <property type="evidence" value="ECO:0007669"/>
    <property type="project" value="InterPro"/>
</dbReference>
<feature type="compositionally biased region" description="Gly residues" evidence="8">
    <location>
        <begin position="300"/>
        <end position="314"/>
    </location>
</feature>
<name>A0A8C5IFF1_JUNHY</name>
<evidence type="ECO:0000256" key="2">
    <source>
        <dbReference type="ARBA" id="ARBA00010448"/>
    </source>
</evidence>
<accession>A0A8C5IFF1</accession>
<dbReference type="InterPro" id="IPR003297">
    <property type="entry name" value="IL-1RA/IL-36"/>
</dbReference>
<feature type="compositionally biased region" description="Polar residues" evidence="8">
    <location>
        <begin position="188"/>
        <end position="197"/>
    </location>
</feature>
<dbReference type="PRINTS" id="PR01360">
    <property type="entry name" value="INTRLEUKIN1X"/>
</dbReference>
<evidence type="ECO:0000256" key="3">
    <source>
        <dbReference type="ARBA" id="ARBA00020519"/>
    </source>
</evidence>
<evidence type="ECO:0000256" key="1">
    <source>
        <dbReference type="ARBA" id="ARBA00004613"/>
    </source>
</evidence>
<sequence length="415" mass="42426">MRQRLTLLNSHAPHSQRRLCTRAVWPSPLCLALRMRNSHGHSGLPTPPVCFPQLPQRACAPSATVAQRGGRRSLTAKTMSSSPATAIAGAAVSPRVSRCHLPPPAMCPLVCHPAGMLSNGGGGARPSQQCGNTGNFLPSFLPSSPPPAAPRAGGPTGTGGSTGAGGVTAEAGASHEPGIPEEPGSHWSRGSQQNRGSYRNRGSPRSRGRTGAGVPAEPGVPWVSAARGPRARPGGDAERPARPVPPGGVPKARGERAGGAGGSAWPPSASPSSSSAQRPKASPSATRPRCRPRCSSTGKGRPGGGGDSGGGAGAGWHRAVAPSGGTAVPASPARLWDVNQRSLYLRDDQLVAGHLQGANAALEEKVFWVPNRALQPARLPVILGIRSGSRCLRTERGPAGEPRLRLQVRTAGGQR</sequence>
<feature type="region of interest" description="Disordered" evidence="8">
    <location>
        <begin position="120"/>
        <end position="329"/>
    </location>
</feature>
<dbReference type="GO" id="GO:0071222">
    <property type="term" value="P:cellular response to lipopolysaccharide"/>
    <property type="evidence" value="ECO:0007669"/>
    <property type="project" value="TreeGrafter"/>
</dbReference>
<evidence type="ECO:0000256" key="4">
    <source>
        <dbReference type="ARBA" id="ARBA00022525"/>
    </source>
</evidence>
<evidence type="ECO:0000256" key="5">
    <source>
        <dbReference type="ARBA" id="ARBA00022729"/>
    </source>
</evidence>
<comment type="subcellular location">
    <subcellularLocation>
        <location evidence="1">Secreted</location>
    </subcellularLocation>
</comment>
<evidence type="ECO:0000256" key="6">
    <source>
        <dbReference type="ARBA" id="ARBA00032732"/>
    </source>
</evidence>
<reference evidence="9" key="1">
    <citation type="submission" date="2025-08" db="UniProtKB">
        <authorList>
            <consortium name="Ensembl"/>
        </authorList>
    </citation>
    <scope>IDENTIFICATION</scope>
</reference>
<dbReference type="OMA" id="LNSHAPH"/>
<reference evidence="9" key="2">
    <citation type="submission" date="2025-09" db="UniProtKB">
        <authorList>
            <consortium name="Ensembl"/>
        </authorList>
    </citation>
    <scope>IDENTIFICATION</scope>
</reference>
<evidence type="ECO:0000256" key="8">
    <source>
        <dbReference type="SAM" id="MobiDB-lite"/>
    </source>
</evidence>
<comment type="function">
    <text evidence="7">Anti-inflammatory antagonist of interleukin-1 family of proinflammatory cytokines such as interleukin-1beta/IL1B and interleukin-1alpha/IL1A. Protects from immune dysregulation and uncontrolled systemic inflammation triggered by IL1 for a range of innate stimulatory agents such as pathogens.</text>
</comment>
<protein>
    <recommendedName>
        <fullName evidence="3">Interleukin-1 receptor antagonist protein</fullName>
    </recommendedName>
    <alternativeName>
        <fullName evidence="6">IL1 inhibitor</fullName>
    </alternativeName>
</protein>
<dbReference type="AlphaFoldDB" id="A0A8C5IFF1"/>
<organism evidence="9 10">
    <name type="scientific">Junco hyemalis</name>
    <name type="common">Dark-eyed junco</name>
    <dbReference type="NCBI Taxonomy" id="40217"/>
    <lineage>
        <taxon>Eukaryota</taxon>
        <taxon>Metazoa</taxon>
        <taxon>Chordata</taxon>
        <taxon>Craniata</taxon>
        <taxon>Vertebrata</taxon>
        <taxon>Euteleostomi</taxon>
        <taxon>Archelosauria</taxon>
        <taxon>Archosauria</taxon>
        <taxon>Dinosauria</taxon>
        <taxon>Saurischia</taxon>
        <taxon>Theropoda</taxon>
        <taxon>Coelurosauria</taxon>
        <taxon>Aves</taxon>
        <taxon>Neognathae</taxon>
        <taxon>Neoaves</taxon>
        <taxon>Telluraves</taxon>
        <taxon>Australaves</taxon>
        <taxon>Passeriformes</taxon>
        <taxon>Passerellidae</taxon>
        <taxon>Junco</taxon>
    </lineage>
</organism>
<dbReference type="GO" id="GO:0019221">
    <property type="term" value="P:cytokine-mediated signaling pathway"/>
    <property type="evidence" value="ECO:0007669"/>
    <property type="project" value="TreeGrafter"/>
</dbReference>
<dbReference type="GO" id="GO:0010628">
    <property type="term" value="P:positive regulation of gene expression"/>
    <property type="evidence" value="ECO:0007669"/>
    <property type="project" value="TreeGrafter"/>
</dbReference>
<evidence type="ECO:0000313" key="10">
    <source>
        <dbReference type="Proteomes" id="UP000694408"/>
    </source>
</evidence>
<dbReference type="GO" id="GO:0002437">
    <property type="term" value="P:inflammatory response to antigenic stimulus"/>
    <property type="evidence" value="ECO:0007669"/>
    <property type="project" value="TreeGrafter"/>
</dbReference>
<keyword evidence="10" id="KW-1185">Reference proteome</keyword>
<keyword evidence="4" id="KW-0964">Secreted</keyword>
<comment type="similarity">
    <text evidence="2">Belongs to the IL-1 family.</text>
</comment>
<dbReference type="GO" id="GO:0005615">
    <property type="term" value="C:extracellular space"/>
    <property type="evidence" value="ECO:0007669"/>
    <property type="project" value="InterPro"/>
</dbReference>
<dbReference type="SUPFAM" id="SSF50353">
    <property type="entry name" value="Cytokine"/>
    <property type="match status" value="1"/>
</dbReference>
<dbReference type="GO" id="GO:0005149">
    <property type="term" value="F:interleukin-1 receptor binding"/>
    <property type="evidence" value="ECO:0007669"/>
    <property type="project" value="InterPro"/>
</dbReference>
<feature type="compositionally biased region" description="Gly residues" evidence="8">
    <location>
        <begin position="154"/>
        <end position="166"/>
    </location>
</feature>